<evidence type="ECO:0000313" key="3">
    <source>
        <dbReference type="EMBL" id="CAB5073939.1"/>
    </source>
</evidence>
<dbReference type="EMBL" id="CAFBAA010000030">
    <property type="protein sequence ID" value="CAB4844475.1"/>
    <property type="molecule type" value="Genomic_DNA"/>
</dbReference>
<proteinExistence type="predicted"/>
<reference evidence="1" key="1">
    <citation type="submission" date="2020-05" db="EMBL/GenBank/DDBJ databases">
        <authorList>
            <person name="Chiriac C."/>
            <person name="Salcher M."/>
            <person name="Ghai R."/>
            <person name="Kavagutti S V."/>
        </authorList>
    </citation>
    <scope>NUCLEOTIDE SEQUENCE</scope>
</reference>
<evidence type="ECO:0000313" key="1">
    <source>
        <dbReference type="EMBL" id="CAB4684373.1"/>
    </source>
</evidence>
<dbReference type="EMBL" id="CAFBRC010000024">
    <property type="protein sequence ID" value="CAB5073939.1"/>
    <property type="molecule type" value="Genomic_DNA"/>
</dbReference>
<dbReference type="AlphaFoldDB" id="A0A6J6NIV8"/>
<dbReference type="GO" id="GO:0033194">
    <property type="term" value="P:response to hydroperoxide"/>
    <property type="evidence" value="ECO:0007669"/>
    <property type="project" value="TreeGrafter"/>
</dbReference>
<sequence length="255" mass="27388">MLILLPPSEGKSAPAKGKRLALSTLAFAPGLSDPRSRVLESLVKLARGPQKKASDTLGLTPGLAGEIKVDSELMSAPCAPALEVYSGVLYEALGWGSLPTPVRKRAEDQLLVISALFGALRPSNAIPAYRLSMDVTLPRVGGLSAFWKKHLSVALAGLDSAPVIDMRSQTYATAWVPNPTNTAQVRVFLEKNGKRSVVSHMAKLTRGEVARELLLQTKVPTSITGVAKVLSKQFEVEHVLPSNAKKPHYLDIIIR</sequence>
<evidence type="ECO:0000313" key="2">
    <source>
        <dbReference type="EMBL" id="CAB4844475.1"/>
    </source>
</evidence>
<accession>A0A6J6NIV8</accession>
<dbReference type="PANTHER" id="PTHR30283">
    <property type="entry name" value="PEROXIDE STRESS RESPONSE PROTEIN YAAA"/>
    <property type="match status" value="1"/>
</dbReference>
<name>A0A6J6NIV8_9ZZZZ</name>
<dbReference type="Pfam" id="PF03883">
    <property type="entry name" value="H2O2_YaaD"/>
    <property type="match status" value="1"/>
</dbReference>
<dbReference type="GO" id="GO:0005829">
    <property type="term" value="C:cytosol"/>
    <property type="evidence" value="ECO:0007669"/>
    <property type="project" value="TreeGrafter"/>
</dbReference>
<gene>
    <name evidence="1" type="ORF">UFOPK2342_01388</name>
    <name evidence="2" type="ORF">UFOPK3266_01135</name>
    <name evidence="3" type="ORF">UFOPK4367_00514</name>
</gene>
<protein>
    <submittedName>
        <fullName evidence="1">Unannotated protein</fullName>
    </submittedName>
</protein>
<dbReference type="PANTHER" id="PTHR30283:SF4">
    <property type="entry name" value="PEROXIDE STRESS RESISTANCE PROTEIN YAAA"/>
    <property type="match status" value="1"/>
</dbReference>
<dbReference type="InterPro" id="IPR005583">
    <property type="entry name" value="YaaA"/>
</dbReference>
<organism evidence="1">
    <name type="scientific">freshwater metagenome</name>
    <dbReference type="NCBI Taxonomy" id="449393"/>
    <lineage>
        <taxon>unclassified sequences</taxon>
        <taxon>metagenomes</taxon>
        <taxon>ecological metagenomes</taxon>
    </lineage>
</organism>
<dbReference type="EMBL" id="CAEZXB010000033">
    <property type="protein sequence ID" value="CAB4684373.1"/>
    <property type="molecule type" value="Genomic_DNA"/>
</dbReference>